<dbReference type="GO" id="GO:0008061">
    <property type="term" value="F:chitin binding"/>
    <property type="evidence" value="ECO:0007669"/>
    <property type="project" value="InterPro"/>
</dbReference>
<feature type="compositionally biased region" description="Low complexity" evidence="1">
    <location>
        <begin position="349"/>
        <end position="381"/>
    </location>
</feature>
<sequence length="429" mass="44477">MELTSWILTACITISISNAFPSRQGYGVPGNVWAVNNPSPYQWTYQPQPMIPATAAPVTNAPITNAPVTNAPVTAAPNTPAPVTSSPSGPATVAPSGGHSYGQPWLVNPWVQPWAFPAGQPWSYGSNTPTVAPTPSPETPAPTSSPTVAPTAAPTDAPTVAPITQAPVTAQPGSGSGPKCEGIYPYGYRRSISVNSDAFETCDNGFWIRMNCAPGTWFQESTQQCTSNLGSGFGAVWNPSANAWQNGNGISAYWDNGAPSGVWPAPWSSDDAVTTTTAQVALPTTTVAPTTAVADDVITAMPANGQGSHYGHAAPWVQPWVNPWAGNPWSGVQPWYGGATGSPVSTDSPTGAPTNTPTDAPTDAPTVAPTEAPTAAPTGAATNAPIALPAVIYPPQPWSPGSGYSSWGSHHQQKPRKLTIQLQLDRKRK</sequence>
<dbReference type="GO" id="GO:0005576">
    <property type="term" value="C:extracellular region"/>
    <property type="evidence" value="ECO:0007669"/>
    <property type="project" value="InterPro"/>
</dbReference>
<evidence type="ECO:0000313" key="5">
    <source>
        <dbReference type="EnsemblMetazoa" id="CapteP205482"/>
    </source>
</evidence>
<name>R7UH64_CAPTE</name>
<dbReference type="Proteomes" id="UP000014760">
    <property type="component" value="Unassembled WGS sequence"/>
</dbReference>
<feature type="compositionally biased region" description="Low complexity" evidence="1">
    <location>
        <begin position="141"/>
        <end position="159"/>
    </location>
</feature>
<gene>
    <name evidence="4" type="ORF">CAPTEDRAFT_205482</name>
</gene>
<evidence type="ECO:0000256" key="2">
    <source>
        <dbReference type="SAM" id="SignalP"/>
    </source>
</evidence>
<dbReference type="EMBL" id="AMQN01007846">
    <property type="status" value="NOT_ANNOTATED_CDS"/>
    <property type="molecule type" value="Genomic_DNA"/>
</dbReference>
<reference evidence="5" key="3">
    <citation type="submission" date="2015-06" db="UniProtKB">
        <authorList>
            <consortium name="EnsemblMetazoa"/>
        </authorList>
    </citation>
    <scope>IDENTIFICATION</scope>
</reference>
<reference evidence="6" key="1">
    <citation type="submission" date="2012-12" db="EMBL/GenBank/DDBJ databases">
        <authorList>
            <person name="Hellsten U."/>
            <person name="Grimwood J."/>
            <person name="Chapman J.A."/>
            <person name="Shapiro H."/>
            <person name="Aerts A."/>
            <person name="Otillar R.P."/>
            <person name="Terry A.Y."/>
            <person name="Boore J.L."/>
            <person name="Simakov O."/>
            <person name="Marletaz F."/>
            <person name="Cho S.-J."/>
            <person name="Edsinger-Gonzales E."/>
            <person name="Havlak P."/>
            <person name="Kuo D.-H."/>
            <person name="Larsson T."/>
            <person name="Lv J."/>
            <person name="Arendt D."/>
            <person name="Savage R."/>
            <person name="Osoegawa K."/>
            <person name="de Jong P."/>
            <person name="Lindberg D.R."/>
            <person name="Seaver E.C."/>
            <person name="Weisblat D.A."/>
            <person name="Putnam N.H."/>
            <person name="Grigoriev I.V."/>
            <person name="Rokhsar D.S."/>
        </authorList>
    </citation>
    <scope>NUCLEOTIDE SEQUENCE</scope>
    <source>
        <strain evidence="6">I ESC-2004</strain>
    </source>
</reference>
<dbReference type="InterPro" id="IPR002557">
    <property type="entry name" value="Chitin-bd_dom"/>
</dbReference>
<dbReference type="EnsemblMetazoa" id="CapteT205482">
    <property type="protein sequence ID" value="CapteP205482"/>
    <property type="gene ID" value="CapteG205482"/>
</dbReference>
<proteinExistence type="predicted"/>
<evidence type="ECO:0000259" key="3">
    <source>
        <dbReference type="Pfam" id="PF01607"/>
    </source>
</evidence>
<dbReference type="SUPFAM" id="SSF57625">
    <property type="entry name" value="Invertebrate chitin-binding proteins"/>
    <property type="match status" value="1"/>
</dbReference>
<feature type="region of interest" description="Disordered" evidence="1">
    <location>
        <begin position="76"/>
        <end position="96"/>
    </location>
</feature>
<feature type="domain" description="Chitin-binding type-2" evidence="3">
    <location>
        <begin position="185"/>
        <end position="226"/>
    </location>
</feature>
<feature type="signal peptide" evidence="2">
    <location>
        <begin position="1"/>
        <end position="19"/>
    </location>
</feature>
<feature type="compositionally biased region" description="Low complexity" evidence="1">
    <location>
        <begin position="76"/>
        <end position="88"/>
    </location>
</feature>
<dbReference type="OMA" id="NAIANXV"/>
<dbReference type="Pfam" id="PF01607">
    <property type="entry name" value="CBM_14"/>
    <property type="match status" value="1"/>
</dbReference>
<reference evidence="4 6" key="2">
    <citation type="journal article" date="2013" name="Nature">
        <title>Insights into bilaterian evolution from three spiralian genomes.</title>
        <authorList>
            <person name="Simakov O."/>
            <person name="Marletaz F."/>
            <person name="Cho S.J."/>
            <person name="Edsinger-Gonzales E."/>
            <person name="Havlak P."/>
            <person name="Hellsten U."/>
            <person name="Kuo D.H."/>
            <person name="Larsson T."/>
            <person name="Lv J."/>
            <person name="Arendt D."/>
            <person name="Savage R."/>
            <person name="Osoegawa K."/>
            <person name="de Jong P."/>
            <person name="Grimwood J."/>
            <person name="Chapman J.A."/>
            <person name="Shapiro H."/>
            <person name="Aerts A."/>
            <person name="Otillar R.P."/>
            <person name="Terry A.Y."/>
            <person name="Boore J.L."/>
            <person name="Grigoriev I.V."/>
            <person name="Lindberg D.R."/>
            <person name="Seaver E.C."/>
            <person name="Weisblat D.A."/>
            <person name="Putnam N.H."/>
            <person name="Rokhsar D.S."/>
        </authorList>
    </citation>
    <scope>NUCLEOTIDE SEQUENCE</scope>
    <source>
        <strain evidence="4 6">I ESC-2004</strain>
    </source>
</reference>
<dbReference type="AlphaFoldDB" id="R7UH64"/>
<accession>R7UH64</accession>
<protein>
    <recommendedName>
        <fullName evidence="3">Chitin-binding type-2 domain-containing protein</fullName>
    </recommendedName>
</protein>
<feature type="chain" id="PRO_5008788055" description="Chitin-binding type-2 domain-containing protein" evidence="2">
    <location>
        <begin position="20"/>
        <end position="429"/>
    </location>
</feature>
<feature type="compositionally biased region" description="Low complexity" evidence="1">
    <location>
        <begin position="399"/>
        <end position="410"/>
    </location>
</feature>
<feature type="region of interest" description="Disordered" evidence="1">
    <location>
        <begin position="332"/>
        <end position="381"/>
    </location>
</feature>
<organism evidence="4">
    <name type="scientific">Capitella teleta</name>
    <name type="common">Polychaete worm</name>
    <dbReference type="NCBI Taxonomy" id="283909"/>
    <lineage>
        <taxon>Eukaryota</taxon>
        <taxon>Metazoa</taxon>
        <taxon>Spiralia</taxon>
        <taxon>Lophotrochozoa</taxon>
        <taxon>Annelida</taxon>
        <taxon>Polychaeta</taxon>
        <taxon>Sedentaria</taxon>
        <taxon>Scolecida</taxon>
        <taxon>Capitellidae</taxon>
        <taxon>Capitella</taxon>
    </lineage>
</organism>
<dbReference type="InterPro" id="IPR036508">
    <property type="entry name" value="Chitin-bd_dom_sf"/>
</dbReference>
<evidence type="ECO:0000256" key="1">
    <source>
        <dbReference type="SAM" id="MobiDB-lite"/>
    </source>
</evidence>
<dbReference type="EMBL" id="KB301531">
    <property type="protein sequence ID" value="ELU05428.1"/>
    <property type="molecule type" value="Genomic_DNA"/>
</dbReference>
<keyword evidence="6" id="KW-1185">Reference proteome</keyword>
<dbReference type="HOGENOM" id="CLU_596186_0_0_1"/>
<keyword evidence="2" id="KW-0732">Signal</keyword>
<evidence type="ECO:0000313" key="4">
    <source>
        <dbReference type="EMBL" id="ELU05428.1"/>
    </source>
</evidence>
<feature type="region of interest" description="Disordered" evidence="1">
    <location>
        <begin position="125"/>
        <end position="159"/>
    </location>
</feature>
<feature type="region of interest" description="Disordered" evidence="1">
    <location>
        <begin position="399"/>
        <end position="429"/>
    </location>
</feature>
<evidence type="ECO:0000313" key="6">
    <source>
        <dbReference type="Proteomes" id="UP000014760"/>
    </source>
</evidence>